<dbReference type="AlphaFoldDB" id="A0A072UC03"/>
<organism evidence="3 6">
    <name type="scientific">Medicago truncatula</name>
    <name type="common">Barrel medic</name>
    <name type="synonym">Medicago tribuloides</name>
    <dbReference type="NCBI Taxonomy" id="3880"/>
    <lineage>
        <taxon>Eukaryota</taxon>
        <taxon>Viridiplantae</taxon>
        <taxon>Streptophyta</taxon>
        <taxon>Embryophyta</taxon>
        <taxon>Tracheophyta</taxon>
        <taxon>Spermatophyta</taxon>
        <taxon>Magnoliopsida</taxon>
        <taxon>eudicotyledons</taxon>
        <taxon>Gunneridae</taxon>
        <taxon>Pentapetalae</taxon>
        <taxon>rosids</taxon>
        <taxon>fabids</taxon>
        <taxon>Fabales</taxon>
        <taxon>Fabaceae</taxon>
        <taxon>Papilionoideae</taxon>
        <taxon>50 kb inversion clade</taxon>
        <taxon>NPAAA clade</taxon>
        <taxon>Hologalegina</taxon>
        <taxon>IRL clade</taxon>
        <taxon>Trifolieae</taxon>
        <taxon>Medicago</taxon>
    </lineage>
</organism>
<keyword evidence="6" id="KW-1185">Reference proteome</keyword>
<reference evidence="3 6" key="2">
    <citation type="journal article" date="2014" name="BMC Genomics">
        <title>An improved genome release (version Mt4.0) for the model legume Medicago truncatula.</title>
        <authorList>
            <person name="Tang H."/>
            <person name="Krishnakumar V."/>
            <person name="Bidwell S."/>
            <person name="Rosen B."/>
            <person name="Chan A."/>
            <person name="Zhou S."/>
            <person name="Gentzbittel L."/>
            <person name="Childs K.L."/>
            <person name="Yandell M."/>
            <person name="Gundlach H."/>
            <person name="Mayer K.F."/>
            <person name="Schwartz D.C."/>
            <person name="Town C.D."/>
        </authorList>
    </citation>
    <scope>GENOME REANNOTATION</scope>
    <source>
        <strain evidence="3">A17</strain>
        <strain evidence="5 6">cv. Jemalong A17</strain>
    </source>
</reference>
<dbReference type="Proteomes" id="UP000002051">
    <property type="component" value="Chromosome 6"/>
</dbReference>
<reference evidence="5" key="3">
    <citation type="submission" date="2015-04" db="UniProtKB">
        <authorList>
            <consortium name="EnsemblPlants"/>
        </authorList>
    </citation>
    <scope>IDENTIFICATION</scope>
    <source>
        <strain evidence="5">cv. Jemalong A17</strain>
    </source>
</reference>
<keyword evidence="1" id="KW-0472">Membrane</keyword>
<dbReference type="GO" id="GO:0046872">
    <property type="term" value="F:metal ion binding"/>
    <property type="evidence" value="ECO:0007669"/>
    <property type="project" value="InterPro"/>
</dbReference>
<dbReference type="EnsemblPlants" id="KEH26568">
    <property type="protein sequence ID" value="KEH26568"/>
    <property type="gene ID" value="MTR_6g464870"/>
</dbReference>
<evidence type="ECO:0000313" key="5">
    <source>
        <dbReference type="EnsemblPlants" id="KEH26568"/>
    </source>
</evidence>
<evidence type="ECO:0000313" key="4">
    <source>
        <dbReference type="EMBL" id="RHN51896.1"/>
    </source>
</evidence>
<gene>
    <name evidence="3" type="ordered locus">MTR_6g464870</name>
    <name evidence="4" type="ORF">MtrunA17_Chr6g0474231</name>
</gene>
<dbReference type="HOGENOM" id="CLU_181053_0_5_1"/>
<keyword evidence="1" id="KW-1133">Transmembrane helix</keyword>
<protein>
    <submittedName>
        <fullName evidence="3">Nodule Cysteine-Rich (NCR) secreted peptide</fullName>
    </submittedName>
    <submittedName>
        <fullName evidence="4">Putative Late nodulin</fullName>
    </submittedName>
</protein>
<feature type="domain" description="Late nodulin" evidence="2">
    <location>
        <begin position="1"/>
        <end position="55"/>
    </location>
</feature>
<dbReference type="EMBL" id="PSQE01000006">
    <property type="protein sequence ID" value="RHN51896.1"/>
    <property type="molecule type" value="Genomic_DNA"/>
</dbReference>
<evidence type="ECO:0000256" key="1">
    <source>
        <dbReference type="SAM" id="Phobius"/>
    </source>
</evidence>
<reference evidence="3 6" key="1">
    <citation type="journal article" date="2011" name="Nature">
        <title>The Medicago genome provides insight into the evolution of rhizobial symbioses.</title>
        <authorList>
            <person name="Young N.D."/>
            <person name="Debelle F."/>
            <person name="Oldroyd G.E."/>
            <person name="Geurts R."/>
            <person name="Cannon S.B."/>
            <person name="Udvardi M.K."/>
            <person name="Benedito V.A."/>
            <person name="Mayer K.F."/>
            <person name="Gouzy J."/>
            <person name="Schoof H."/>
            <person name="Van de Peer Y."/>
            <person name="Proost S."/>
            <person name="Cook D.R."/>
            <person name="Meyers B.C."/>
            <person name="Spannagl M."/>
            <person name="Cheung F."/>
            <person name="De Mita S."/>
            <person name="Krishnakumar V."/>
            <person name="Gundlach H."/>
            <person name="Zhou S."/>
            <person name="Mudge J."/>
            <person name="Bharti A.K."/>
            <person name="Murray J.D."/>
            <person name="Naoumkina M.A."/>
            <person name="Rosen B."/>
            <person name="Silverstein K.A."/>
            <person name="Tang H."/>
            <person name="Rombauts S."/>
            <person name="Zhao P.X."/>
            <person name="Zhou P."/>
            <person name="Barbe V."/>
            <person name="Bardou P."/>
            <person name="Bechner M."/>
            <person name="Bellec A."/>
            <person name="Berger A."/>
            <person name="Berges H."/>
            <person name="Bidwell S."/>
            <person name="Bisseling T."/>
            <person name="Choisne N."/>
            <person name="Couloux A."/>
            <person name="Denny R."/>
            <person name="Deshpande S."/>
            <person name="Dai X."/>
            <person name="Doyle J.J."/>
            <person name="Dudez A.M."/>
            <person name="Farmer A.D."/>
            <person name="Fouteau S."/>
            <person name="Franken C."/>
            <person name="Gibelin C."/>
            <person name="Gish J."/>
            <person name="Goldstein S."/>
            <person name="Gonzalez A.J."/>
            <person name="Green P.J."/>
            <person name="Hallab A."/>
            <person name="Hartog M."/>
            <person name="Hua A."/>
            <person name="Humphray S.J."/>
            <person name="Jeong D.H."/>
            <person name="Jing Y."/>
            <person name="Jocker A."/>
            <person name="Kenton S.M."/>
            <person name="Kim D.J."/>
            <person name="Klee K."/>
            <person name="Lai H."/>
            <person name="Lang C."/>
            <person name="Lin S."/>
            <person name="Macmil S.L."/>
            <person name="Magdelenat G."/>
            <person name="Matthews L."/>
            <person name="McCorrison J."/>
            <person name="Monaghan E.L."/>
            <person name="Mun J.H."/>
            <person name="Najar F.Z."/>
            <person name="Nicholson C."/>
            <person name="Noirot C."/>
            <person name="O'Bleness M."/>
            <person name="Paule C.R."/>
            <person name="Poulain J."/>
            <person name="Prion F."/>
            <person name="Qin B."/>
            <person name="Qu C."/>
            <person name="Retzel E.F."/>
            <person name="Riddle C."/>
            <person name="Sallet E."/>
            <person name="Samain S."/>
            <person name="Samson N."/>
            <person name="Sanders I."/>
            <person name="Saurat O."/>
            <person name="Scarpelli C."/>
            <person name="Schiex T."/>
            <person name="Segurens B."/>
            <person name="Severin A.J."/>
            <person name="Sherrier D.J."/>
            <person name="Shi R."/>
            <person name="Sims S."/>
            <person name="Singer S.R."/>
            <person name="Sinharoy S."/>
            <person name="Sterck L."/>
            <person name="Viollet A."/>
            <person name="Wang B.B."/>
            <person name="Wang K."/>
            <person name="Wang M."/>
            <person name="Wang X."/>
            <person name="Warfsmann J."/>
            <person name="Weissenbach J."/>
            <person name="White D.D."/>
            <person name="White J.D."/>
            <person name="Wiley G.B."/>
            <person name="Wincker P."/>
            <person name="Xing Y."/>
            <person name="Yang L."/>
            <person name="Yao Z."/>
            <person name="Ying F."/>
            <person name="Zhai J."/>
            <person name="Zhou L."/>
            <person name="Zuber A."/>
            <person name="Denarie J."/>
            <person name="Dixon R.A."/>
            <person name="May G.D."/>
            <person name="Schwartz D.C."/>
            <person name="Rogers J."/>
            <person name="Quetier F."/>
            <person name="Town C.D."/>
            <person name="Roe B.A."/>
        </authorList>
    </citation>
    <scope>NUCLEOTIDE SEQUENCE [LARGE SCALE GENOMIC DNA]</scope>
    <source>
        <strain evidence="3">A17</strain>
        <strain evidence="5 6">cv. Jemalong A17</strain>
    </source>
</reference>
<proteinExistence type="predicted"/>
<dbReference type="Gramene" id="rna36458">
    <property type="protein sequence ID" value="RHN51896.1"/>
    <property type="gene ID" value="gene36458"/>
</dbReference>
<evidence type="ECO:0000259" key="2">
    <source>
        <dbReference type="Pfam" id="PF07127"/>
    </source>
</evidence>
<sequence length="61" mass="7413">MPEMIQFDYLMILFIFLIFVVTNIMAWRPDCKENNDCPTFYCATWINTCIKFKCYCIRPWG</sequence>
<evidence type="ECO:0000313" key="7">
    <source>
        <dbReference type="Proteomes" id="UP000265566"/>
    </source>
</evidence>
<keyword evidence="1" id="KW-0812">Transmembrane</keyword>
<evidence type="ECO:0000313" key="6">
    <source>
        <dbReference type="Proteomes" id="UP000002051"/>
    </source>
</evidence>
<accession>A0A072UC03</accession>
<reference evidence="4" key="5">
    <citation type="journal article" date="2018" name="Nat. Plants">
        <title>Whole-genome landscape of Medicago truncatula symbiotic genes.</title>
        <authorList>
            <person name="Pecrix Y."/>
            <person name="Gamas P."/>
            <person name="Carrere S."/>
        </authorList>
    </citation>
    <scope>NUCLEOTIDE SEQUENCE</scope>
    <source>
        <tissue evidence="4">Leaves</tissue>
    </source>
</reference>
<dbReference type="Pfam" id="PF07127">
    <property type="entry name" value="Nodulin_late"/>
    <property type="match status" value="1"/>
</dbReference>
<reference evidence="7" key="4">
    <citation type="journal article" date="2018" name="Nat. Plants">
        <title>Whole-genome landscape of Medicago truncatula symbiotic genes.</title>
        <authorList>
            <person name="Pecrix Y."/>
            <person name="Staton S.E."/>
            <person name="Sallet E."/>
            <person name="Lelandais-Briere C."/>
            <person name="Moreau S."/>
            <person name="Carrere S."/>
            <person name="Blein T."/>
            <person name="Jardinaud M.F."/>
            <person name="Latrasse D."/>
            <person name="Zouine M."/>
            <person name="Zahm M."/>
            <person name="Kreplak J."/>
            <person name="Mayjonade B."/>
            <person name="Satge C."/>
            <person name="Perez M."/>
            <person name="Cauet S."/>
            <person name="Marande W."/>
            <person name="Chantry-Darmon C."/>
            <person name="Lopez-Roques C."/>
            <person name="Bouchez O."/>
            <person name="Berard A."/>
            <person name="Debelle F."/>
            <person name="Munos S."/>
            <person name="Bendahmane A."/>
            <person name="Berges H."/>
            <person name="Niebel A."/>
            <person name="Buitink J."/>
            <person name="Frugier F."/>
            <person name="Benhamed M."/>
            <person name="Crespi M."/>
            <person name="Gouzy J."/>
            <person name="Gamas P."/>
        </authorList>
    </citation>
    <scope>NUCLEOTIDE SEQUENCE [LARGE SCALE GENOMIC DNA]</scope>
    <source>
        <strain evidence="7">cv. Jemalong A17</strain>
    </source>
</reference>
<dbReference type="EMBL" id="CM001222">
    <property type="protein sequence ID" value="KEH26568.1"/>
    <property type="molecule type" value="Genomic_DNA"/>
</dbReference>
<name>A0A072UC03_MEDTR</name>
<dbReference type="InterPro" id="IPR009810">
    <property type="entry name" value="Nodulin_late_dom"/>
</dbReference>
<dbReference type="Proteomes" id="UP000265566">
    <property type="component" value="Chromosome 6"/>
</dbReference>
<evidence type="ECO:0000313" key="3">
    <source>
        <dbReference type="EMBL" id="KEH26568.1"/>
    </source>
</evidence>
<feature type="transmembrane region" description="Helical" evidence="1">
    <location>
        <begin position="7"/>
        <end position="27"/>
    </location>
</feature>